<proteinExistence type="predicted"/>
<gene>
    <name evidence="1" type="ORF">B0A55_13678</name>
</gene>
<reference evidence="1 2" key="1">
    <citation type="submission" date="2017-03" db="EMBL/GenBank/DDBJ databases">
        <title>Genomes of endolithic fungi from Antarctica.</title>
        <authorList>
            <person name="Coleine C."/>
            <person name="Masonjones S."/>
            <person name="Stajich J.E."/>
        </authorList>
    </citation>
    <scope>NUCLEOTIDE SEQUENCE [LARGE SCALE GENOMIC DNA]</scope>
    <source>
        <strain evidence="1 2">CCFEE 5184</strain>
    </source>
</reference>
<organism evidence="1 2">
    <name type="scientific">Friedmanniomyces simplex</name>
    <dbReference type="NCBI Taxonomy" id="329884"/>
    <lineage>
        <taxon>Eukaryota</taxon>
        <taxon>Fungi</taxon>
        <taxon>Dikarya</taxon>
        <taxon>Ascomycota</taxon>
        <taxon>Pezizomycotina</taxon>
        <taxon>Dothideomycetes</taxon>
        <taxon>Dothideomycetidae</taxon>
        <taxon>Mycosphaerellales</taxon>
        <taxon>Teratosphaeriaceae</taxon>
        <taxon>Friedmanniomyces</taxon>
    </lineage>
</organism>
<sequence length="166" mass="19223">MNLSTQADRLSRELDRIFTTHHDRIISEKLAEIVQAQRTDGPSKDARRTVERLLRDMEYEAAELLLLRACSETLPTLSKVASMDVRHPDFMESVKQSIHAVRNAKHLDRQAWLAKRRSVIPTVYGPDAVGQWPRIARAFTFVGRGFESAWWQFTFTVSVWVLRVFL</sequence>
<dbReference type="AlphaFoldDB" id="A0A4U0VCG6"/>
<evidence type="ECO:0000313" key="1">
    <source>
        <dbReference type="EMBL" id="TKA46671.1"/>
    </source>
</evidence>
<accession>A0A4U0VCG6</accession>
<dbReference type="Proteomes" id="UP000309340">
    <property type="component" value="Unassembled WGS sequence"/>
</dbReference>
<comment type="caution">
    <text evidence="1">The sequence shown here is derived from an EMBL/GenBank/DDBJ whole genome shotgun (WGS) entry which is preliminary data.</text>
</comment>
<evidence type="ECO:0000313" key="2">
    <source>
        <dbReference type="Proteomes" id="UP000309340"/>
    </source>
</evidence>
<protein>
    <submittedName>
        <fullName evidence="1">Uncharacterized protein</fullName>
    </submittedName>
</protein>
<name>A0A4U0VCG6_9PEZI</name>
<dbReference type="EMBL" id="NAJQ01002245">
    <property type="protein sequence ID" value="TKA46671.1"/>
    <property type="molecule type" value="Genomic_DNA"/>
</dbReference>
<keyword evidence="2" id="KW-1185">Reference proteome</keyword>